<keyword evidence="1" id="KW-0472">Membrane</keyword>
<comment type="caution">
    <text evidence="2">The sequence shown here is derived from an EMBL/GenBank/DDBJ whole genome shotgun (WGS) entry which is preliminary data.</text>
</comment>
<evidence type="ECO:0000313" key="3">
    <source>
        <dbReference type="Proteomes" id="UP000324222"/>
    </source>
</evidence>
<keyword evidence="1" id="KW-1133">Transmembrane helix</keyword>
<reference evidence="2 3" key="1">
    <citation type="submission" date="2019-05" db="EMBL/GenBank/DDBJ databases">
        <title>Another draft genome of Portunus trituberculatus and its Hox gene families provides insights of decapod evolution.</title>
        <authorList>
            <person name="Jeong J.-H."/>
            <person name="Song I."/>
            <person name="Kim S."/>
            <person name="Choi T."/>
            <person name="Kim D."/>
            <person name="Ryu S."/>
            <person name="Kim W."/>
        </authorList>
    </citation>
    <scope>NUCLEOTIDE SEQUENCE [LARGE SCALE GENOMIC DNA]</scope>
    <source>
        <tissue evidence="2">Muscle</tissue>
    </source>
</reference>
<gene>
    <name evidence="2" type="ORF">E2C01_090954</name>
</gene>
<evidence type="ECO:0000256" key="1">
    <source>
        <dbReference type="SAM" id="Phobius"/>
    </source>
</evidence>
<evidence type="ECO:0000313" key="2">
    <source>
        <dbReference type="EMBL" id="MPC95729.1"/>
    </source>
</evidence>
<sequence length="61" mass="6560">MYSPVVRIWSPTREVAGLALIAFIVRLLCPSGCLLSASFLPHNVSPRSGVFHSRGVAVHEG</sequence>
<dbReference type="EMBL" id="VSRR010103344">
    <property type="protein sequence ID" value="MPC95729.1"/>
    <property type="molecule type" value="Genomic_DNA"/>
</dbReference>
<protein>
    <submittedName>
        <fullName evidence="2">Uncharacterized protein</fullName>
    </submittedName>
</protein>
<accession>A0A5B7JLN8</accession>
<dbReference type="AlphaFoldDB" id="A0A5B7JLN8"/>
<feature type="transmembrane region" description="Helical" evidence="1">
    <location>
        <begin position="15"/>
        <end position="40"/>
    </location>
</feature>
<organism evidence="2 3">
    <name type="scientific">Portunus trituberculatus</name>
    <name type="common">Swimming crab</name>
    <name type="synonym">Neptunus trituberculatus</name>
    <dbReference type="NCBI Taxonomy" id="210409"/>
    <lineage>
        <taxon>Eukaryota</taxon>
        <taxon>Metazoa</taxon>
        <taxon>Ecdysozoa</taxon>
        <taxon>Arthropoda</taxon>
        <taxon>Crustacea</taxon>
        <taxon>Multicrustacea</taxon>
        <taxon>Malacostraca</taxon>
        <taxon>Eumalacostraca</taxon>
        <taxon>Eucarida</taxon>
        <taxon>Decapoda</taxon>
        <taxon>Pleocyemata</taxon>
        <taxon>Brachyura</taxon>
        <taxon>Eubrachyura</taxon>
        <taxon>Portunoidea</taxon>
        <taxon>Portunidae</taxon>
        <taxon>Portuninae</taxon>
        <taxon>Portunus</taxon>
    </lineage>
</organism>
<proteinExistence type="predicted"/>
<keyword evidence="1" id="KW-0812">Transmembrane</keyword>
<dbReference type="Proteomes" id="UP000324222">
    <property type="component" value="Unassembled WGS sequence"/>
</dbReference>
<name>A0A5B7JLN8_PORTR</name>
<keyword evidence="3" id="KW-1185">Reference proteome</keyword>